<feature type="transmembrane region" description="Helical" evidence="1">
    <location>
        <begin position="74"/>
        <end position="96"/>
    </location>
</feature>
<evidence type="ECO:0000313" key="3">
    <source>
        <dbReference type="Proteomes" id="UP000521379"/>
    </source>
</evidence>
<dbReference type="Gene3D" id="1.20.1250.20">
    <property type="entry name" value="MFS general substrate transporter like domains"/>
    <property type="match status" value="1"/>
</dbReference>
<dbReference type="AlphaFoldDB" id="A0A846U3U2"/>
<feature type="transmembrane region" description="Helical" evidence="1">
    <location>
        <begin position="168"/>
        <end position="187"/>
    </location>
</feature>
<gene>
    <name evidence="2" type="ORF">GTW58_00410</name>
</gene>
<feature type="transmembrane region" description="Helical" evidence="1">
    <location>
        <begin position="391"/>
        <end position="408"/>
    </location>
</feature>
<dbReference type="Proteomes" id="UP000521379">
    <property type="component" value="Unassembled WGS sequence"/>
</dbReference>
<feature type="transmembrane region" description="Helical" evidence="1">
    <location>
        <begin position="45"/>
        <end position="67"/>
    </location>
</feature>
<dbReference type="SUPFAM" id="SSF103473">
    <property type="entry name" value="MFS general substrate transporter"/>
    <property type="match status" value="1"/>
</dbReference>
<feature type="transmembrane region" description="Helical" evidence="1">
    <location>
        <begin position="362"/>
        <end position="385"/>
    </location>
</feature>
<reference evidence="2 3" key="1">
    <citation type="submission" date="2020-02" db="EMBL/GenBank/DDBJ databases">
        <authorList>
            <person name="Sun Q."/>
        </authorList>
    </citation>
    <scope>NUCLEOTIDE SEQUENCE [LARGE SCALE GENOMIC DNA]</scope>
    <source>
        <strain evidence="2 3">YIM 13062</strain>
    </source>
</reference>
<proteinExistence type="predicted"/>
<evidence type="ECO:0000313" key="2">
    <source>
        <dbReference type="EMBL" id="NKE08436.1"/>
    </source>
</evidence>
<dbReference type="InterPro" id="IPR036259">
    <property type="entry name" value="MFS_trans_sf"/>
</dbReference>
<organism evidence="2 3">
    <name type="scientific">Kocuria subflava</name>
    <dbReference type="NCBI Taxonomy" id="1736139"/>
    <lineage>
        <taxon>Bacteria</taxon>
        <taxon>Bacillati</taxon>
        <taxon>Actinomycetota</taxon>
        <taxon>Actinomycetes</taxon>
        <taxon>Micrococcales</taxon>
        <taxon>Micrococcaceae</taxon>
        <taxon>Kocuria</taxon>
    </lineage>
</organism>
<keyword evidence="1" id="KW-1133">Transmembrane helix</keyword>
<name>A0A846U3U2_9MICC</name>
<comment type="caution">
    <text evidence="2">The sequence shown here is derived from an EMBL/GenBank/DDBJ whole genome shotgun (WGS) entry which is preliminary data.</text>
</comment>
<dbReference type="GO" id="GO:0022857">
    <property type="term" value="F:transmembrane transporter activity"/>
    <property type="evidence" value="ECO:0007669"/>
    <property type="project" value="InterPro"/>
</dbReference>
<keyword evidence="3" id="KW-1185">Reference proteome</keyword>
<dbReference type="EMBL" id="JAAVUN010000001">
    <property type="protein sequence ID" value="NKE08436.1"/>
    <property type="molecule type" value="Genomic_DNA"/>
</dbReference>
<dbReference type="Pfam" id="PF07690">
    <property type="entry name" value="MFS_1"/>
    <property type="match status" value="1"/>
</dbReference>
<accession>A0A846U3U2</accession>
<dbReference type="InterPro" id="IPR011701">
    <property type="entry name" value="MFS"/>
</dbReference>
<dbReference type="PANTHER" id="PTHR23523:SF2">
    <property type="entry name" value="2-NITROIMIDAZOLE TRANSPORTER"/>
    <property type="match status" value="1"/>
</dbReference>
<feature type="transmembrane region" description="Helical" evidence="1">
    <location>
        <begin position="302"/>
        <end position="323"/>
    </location>
</feature>
<feature type="transmembrane region" description="Helical" evidence="1">
    <location>
        <begin position="239"/>
        <end position="259"/>
    </location>
</feature>
<feature type="transmembrane region" description="Helical" evidence="1">
    <location>
        <begin position="102"/>
        <end position="124"/>
    </location>
</feature>
<dbReference type="InterPro" id="IPR052524">
    <property type="entry name" value="MFS_Cyanate_Porter"/>
</dbReference>
<dbReference type="RefSeq" id="WP_047691447.1">
    <property type="nucleotide sequence ID" value="NZ_JAAVUN010000001.1"/>
</dbReference>
<keyword evidence="1" id="KW-0472">Membrane</keyword>
<protein>
    <submittedName>
        <fullName evidence="2">MFS transporter</fullName>
    </submittedName>
</protein>
<keyword evidence="1" id="KW-0812">Transmembrane</keyword>
<feature type="transmembrane region" description="Helical" evidence="1">
    <location>
        <begin position="136"/>
        <end position="162"/>
    </location>
</feature>
<feature type="transmembrane region" description="Helical" evidence="1">
    <location>
        <begin position="271"/>
        <end position="295"/>
    </location>
</feature>
<sequence>MTNKRGPSLALVAVAILAAAITLRPGATSVGPVLAEITQGLGLSSASAGVLTALPGFMFAAAGLMAVPLSRKLGIGWSIGVGLALAAVCLLMRPYLGSGVVFILLSALALSGMAIGNVLVPAVIRTFVRDRPAFLAGVYSTGLAVGGAAPLLIAGLLLAAAGGWQPALAFWGWLSVGAAALWGVLLARSRGMLSKPGRRPRTVQRPVAEEPPLTSAELEVVAQVEHPSAHVSIWKSPTAVALAFFFGLQSTNAYVQFGWMSQIYRDAGLSLGYASALVGVIAVLGVPGGFAMSWLVSNSPRLSFWITGMGMCMVAGYNGLLFLPTTVPYVWAILLGLGSLAFPTALALITERSRDPRVTARVSGFIQPVGYLMAGFGPLLIGLIHGWTGSWTIPLVLMLASSVPMALFGRKVARGRHVDDELAAAA</sequence>
<evidence type="ECO:0000256" key="1">
    <source>
        <dbReference type="SAM" id="Phobius"/>
    </source>
</evidence>
<feature type="transmembrane region" description="Helical" evidence="1">
    <location>
        <begin position="329"/>
        <end position="350"/>
    </location>
</feature>
<dbReference type="PANTHER" id="PTHR23523">
    <property type="match status" value="1"/>
</dbReference>